<protein>
    <submittedName>
        <fullName evidence="1">Uncharacterized protein</fullName>
    </submittedName>
</protein>
<name>A0A0L0DFY0_THETB</name>
<dbReference type="EMBL" id="GL349460">
    <property type="protein sequence ID" value="KNC50243.1"/>
    <property type="molecule type" value="Genomic_DNA"/>
</dbReference>
<dbReference type="AlphaFoldDB" id="A0A0L0DFY0"/>
<evidence type="ECO:0000313" key="2">
    <source>
        <dbReference type="Proteomes" id="UP000054408"/>
    </source>
</evidence>
<gene>
    <name evidence="1" type="ORF">AMSG_06398</name>
</gene>
<reference evidence="1 2" key="1">
    <citation type="submission" date="2010-05" db="EMBL/GenBank/DDBJ databases">
        <title>The Genome Sequence of Thecamonas trahens ATCC 50062.</title>
        <authorList>
            <consortium name="The Broad Institute Genome Sequencing Platform"/>
            <person name="Russ C."/>
            <person name="Cuomo C."/>
            <person name="Shea T."/>
            <person name="Young S.K."/>
            <person name="Zeng Q."/>
            <person name="Koehrsen M."/>
            <person name="Haas B."/>
            <person name="Borodovsky M."/>
            <person name="Guigo R."/>
            <person name="Alvarado L."/>
            <person name="Berlin A."/>
            <person name="Bochicchio J."/>
            <person name="Borenstein D."/>
            <person name="Chapman S."/>
            <person name="Chen Z."/>
            <person name="Freedman E."/>
            <person name="Gellesch M."/>
            <person name="Goldberg J."/>
            <person name="Griggs A."/>
            <person name="Gujja S."/>
            <person name="Heilman E."/>
            <person name="Heiman D."/>
            <person name="Hepburn T."/>
            <person name="Howarth C."/>
            <person name="Jen D."/>
            <person name="Larson L."/>
            <person name="Mehta T."/>
            <person name="Park D."/>
            <person name="Pearson M."/>
            <person name="Roberts A."/>
            <person name="Saif S."/>
            <person name="Shenoy N."/>
            <person name="Sisk P."/>
            <person name="Stolte C."/>
            <person name="Sykes S."/>
            <person name="Thomson T."/>
            <person name="Walk T."/>
            <person name="White J."/>
            <person name="Yandava C."/>
            <person name="Burger G."/>
            <person name="Gray M.W."/>
            <person name="Holland P.W.H."/>
            <person name="King N."/>
            <person name="Lang F.B.F."/>
            <person name="Roger A.J."/>
            <person name="Ruiz-Trillo I."/>
            <person name="Lander E."/>
            <person name="Nusbaum C."/>
        </authorList>
    </citation>
    <scope>NUCLEOTIDE SEQUENCE [LARGE SCALE GENOMIC DNA]</scope>
    <source>
        <strain evidence="1 2">ATCC 50062</strain>
    </source>
</reference>
<evidence type="ECO:0000313" key="1">
    <source>
        <dbReference type="EMBL" id="KNC50243.1"/>
    </source>
</evidence>
<dbReference type="RefSeq" id="XP_013757073.1">
    <property type="nucleotide sequence ID" value="XM_013901619.1"/>
</dbReference>
<proteinExistence type="predicted"/>
<keyword evidence="2" id="KW-1185">Reference proteome</keyword>
<dbReference type="GeneID" id="25565562"/>
<organism evidence="1 2">
    <name type="scientific">Thecamonas trahens ATCC 50062</name>
    <dbReference type="NCBI Taxonomy" id="461836"/>
    <lineage>
        <taxon>Eukaryota</taxon>
        <taxon>Apusozoa</taxon>
        <taxon>Apusomonadida</taxon>
        <taxon>Apusomonadidae</taxon>
        <taxon>Thecamonas</taxon>
    </lineage>
</organism>
<sequence>MDLPKIVLCGVGSAAMAELAESAGLGTDAVHDVGVDACAVELPALAEVWNAPEGEALAALAGGAAAVVLTYTVDDRTSFNGLRRWLSLLDALGYGSLRFVLGLGTAADVPAHHAAQREAFLARRGLAHCLVHESQAVVDGIARVVAAVEEVRPIKRARGSSGSRRHGL</sequence>
<dbReference type="Proteomes" id="UP000054408">
    <property type="component" value="Unassembled WGS sequence"/>
</dbReference>
<accession>A0A0L0DFY0</accession>